<dbReference type="PANTHER" id="PTHR31302">
    <property type="entry name" value="TRANSMEMBRANE PROTEIN WITH METALLOPHOSPHOESTERASE DOMAIN-RELATED"/>
    <property type="match status" value="1"/>
</dbReference>
<dbReference type="GO" id="GO:0046872">
    <property type="term" value="F:metal ion binding"/>
    <property type="evidence" value="ECO:0007669"/>
    <property type="project" value="UniProtKB-KW"/>
</dbReference>
<dbReference type="EMBL" id="SDIK01000094">
    <property type="protein sequence ID" value="TXJ58581.1"/>
    <property type="molecule type" value="Genomic_DNA"/>
</dbReference>
<feature type="transmembrane region" description="Helical" evidence="3">
    <location>
        <begin position="68"/>
        <end position="94"/>
    </location>
</feature>
<protein>
    <submittedName>
        <fullName evidence="5">Metallophosphoesterase</fullName>
    </submittedName>
</protein>
<comment type="caution">
    <text evidence="5">The sequence shown here is derived from an EMBL/GenBank/DDBJ whole genome shotgun (WGS) entry which is preliminary data.</text>
</comment>
<gene>
    <name evidence="5" type="ORF">ETF27_10470</name>
</gene>
<evidence type="ECO:0000256" key="3">
    <source>
        <dbReference type="SAM" id="Phobius"/>
    </source>
</evidence>
<dbReference type="SUPFAM" id="SSF56300">
    <property type="entry name" value="Metallo-dependent phosphatases"/>
    <property type="match status" value="1"/>
</dbReference>
<dbReference type="InterPro" id="IPR029052">
    <property type="entry name" value="Metallo-depent_PP-like"/>
</dbReference>
<dbReference type="PANTHER" id="PTHR31302:SF31">
    <property type="entry name" value="PHOSPHODIESTERASE YAEI"/>
    <property type="match status" value="1"/>
</dbReference>
<dbReference type="GO" id="GO:0008758">
    <property type="term" value="F:UDP-2,3-diacylglucosamine hydrolase activity"/>
    <property type="evidence" value="ECO:0007669"/>
    <property type="project" value="TreeGrafter"/>
</dbReference>
<organism evidence="5 6">
    <name type="scientific">Prevotella brunnea</name>
    <dbReference type="NCBI Taxonomy" id="2508867"/>
    <lineage>
        <taxon>Bacteria</taxon>
        <taxon>Pseudomonadati</taxon>
        <taxon>Bacteroidota</taxon>
        <taxon>Bacteroidia</taxon>
        <taxon>Bacteroidales</taxon>
        <taxon>Prevotellaceae</taxon>
        <taxon>Prevotella</taxon>
    </lineage>
</organism>
<reference evidence="6" key="1">
    <citation type="submission" date="2019-05" db="EMBL/GenBank/DDBJ databases">
        <title>Prevotella brunnea sp. nov., isolated from a wound of a patient.</title>
        <authorList>
            <person name="Buhl M."/>
        </authorList>
    </citation>
    <scope>NUCLEOTIDE SEQUENCE [LARGE SCALE GENOMIC DNA]</scope>
    <source>
        <strain evidence="6">A2672</strain>
    </source>
</reference>
<keyword evidence="1" id="KW-0479">Metal-binding</keyword>
<feature type="transmembrane region" description="Helical" evidence="3">
    <location>
        <begin position="106"/>
        <end position="129"/>
    </location>
</feature>
<dbReference type="InterPro" id="IPR004843">
    <property type="entry name" value="Calcineurin-like_PHP"/>
</dbReference>
<keyword evidence="2" id="KW-0378">Hydrolase</keyword>
<evidence type="ECO:0000313" key="5">
    <source>
        <dbReference type="EMBL" id="TXJ58581.1"/>
    </source>
</evidence>
<keyword evidence="3" id="KW-0472">Membrane</keyword>
<evidence type="ECO:0000313" key="6">
    <source>
        <dbReference type="Proteomes" id="UP000321612"/>
    </source>
</evidence>
<keyword evidence="3" id="KW-1133">Transmembrane helix</keyword>
<dbReference type="Proteomes" id="UP000321612">
    <property type="component" value="Unassembled WGS sequence"/>
</dbReference>
<feature type="transmembrane region" description="Helical" evidence="3">
    <location>
        <begin position="37"/>
        <end position="56"/>
    </location>
</feature>
<evidence type="ECO:0000256" key="1">
    <source>
        <dbReference type="ARBA" id="ARBA00022723"/>
    </source>
</evidence>
<evidence type="ECO:0000259" key="4">
    <source>
        <dbReference type="Pfam" id="PF00149"/>
    </source>
</evidence>
<feature type="transmembrane region" description="Helical" evidence="3">
    <location>
        <begin position="6"/>
        <end position="25"/>
    </location>
</feature>
<keyword evidence="3" id="KW-0812">Transmembrane</keyword>
<evidence type="ECO:0000256" key="2">
    <source>
        <dbReference type="ARBA" id="ARBA00022801"/>
    </source>
</evidence>
<accession>A0A5C8G9F8</accession>
<dbReference type="GO" id="GO:0016020">
    <property type="term" value="C:membrane"/>
    <property type="evidence" value="ECO:0007669"/>
    <property type="project" value="GOC"/>
</dbReference>
<dbReference type="RefSeq" id="WP_147785803.1">
    <property type="nucleotide sequence ID" value="NZ_SDIK01000094.1"/>
</dbReference>
<name>A0A5C8G9F8_9BACT</name>
<dbReference type="GO" id="GO:0009245">
    <property type="term" value="P:lipid A biosynthetic process"/>
    <property type="evidence" value="ECO:0007669"/>
    <property type="project" value="TreeGrafter"/>
</dbReference>
<keyword evidence="6" id="KW-1185">Reference proteome</keyword>
<dbReference type="OrthoDB" id="9780884at2"/>
<feature type="domain" description="Calcineurin-like phosphoesterase" evidence="4">
    <location>
        <begin position="152"/>
        <end position="331"/>
    </location>
</feature>
<proteinExistence type="predicted"/>
<dbReference type="InterPro" id="IPR051158">
    <property type="entry name" value="Metallophosphoesterase_sf"/>
</dbReference>
<dbReference type="AlphaFoldDB" id="A0A5C8G9F8"/>
<dbReference type="Pfam" id="PF00149">
    <property type="entry name" value="Metallophos"/>
    <property type="match status" value="1"/>
</dbReference>
<sequence length="392" mass="45149">MIARIVIPLLLIIVLSDVYIDAHYFRKHYKISWWLRLLWWTPSIFLVTYTCALASIESFAPHNLTWLNAYLLLIGIVVGPKAIFAVCSSIGWFIRKFITHTHRNPGHYIGLAISCFMVTMYLYGLTFGFSQIRVRHINLTFNDLPATFDGYKIVHVSDLHLGTFKGWRARILKAEMDSISKQRADRIFFTGDLQNMRPHEVEEMAHVIRNAMKGTIAVLGNHDYTEYVKGTPEELSRQEQRLRKVIRDSLEWTLLTNANMTLHKDNDSIYICGEENDGLPPFPNKADLKKTMRGIPDNAFVIMLQHDPSAWQRSILPHTHAQLTLSGHTHAGQMQAMGIRLSQLWLREDYGLFSENNRYLYVTAGLGGLIPFRLNMPNEVTVITLHTTKRLR</sequence>
<dbReference type="Gene3D" id="3.60.21.10">
    <property type="match status" value="1"/>
</dbReference>